<sequence>MTLIVLNGGQNYYIRGGSDQYQFALTELLHQHEHQVIPFASIDSKNRPTKWSKYFPPGVNFDNPGVADLISFIYSRQAAKAIKRLCREQPIDLAHLHIYYGQLTSSILSPLKQAGIPIVQTLHEYKIVCPVYSLRSGNEICQACNGSAFWQATVKRCNRGSIARSLLSTIESYASHLLGAVDKVDRFIAVSDFQRNKLVELGIPSDKISTVHNFIDLGGIEVSQQPGEYFLYFGRLERYKGIFTLIEAASTLMDIPLLIVGDGTDRREVEDAIEEKNLKHIKLLGFKQKQELDKLIAGSICTIAPSEWYETFGLTLIESLARGKSVIASRIGGMTEIITDGIDGWQIEPGNADELREKMLWMSDNRDRALIMGMAGRKKVEHKFNAESHYQKLMQIYQKVL</sequence>
<feature type="domain" description="Glycosyltransferase subfamily 4-like N-terminal" evidence="2">
    <location>
        <begin position="16"/>
        <end position="217"/>
    </location>
</feature>
<dbReference type="AlphaFoldDB" id="A0A964BPK1"/>
<dbReference type="EMBL" id="JADWDC010000009">
    <property type="protein sequence ID" value="MCC0176451.1"/>
    <property type="molecule type" value="Genomic_DNA"/>
</dbReference>
<accession>A0A964BPK1</accession>
<keyword evidence="4" id="KW-1185">Reference proteome</keyword>
<dbReference type="GO" id="GO:0016757">
    <property type="term" value="F:glycosyltransferase activity"/>
    <property type="evidence" value="ECO:0007669"/>
    <property type="project" value="InterPro"/>
</dbReference>
<dbReference type="Pfam" id="PF00534">
    <property type="entry name" value="Glycos_transf_1"/>
    <property type="match status" value="1"/>
</dbReference>
<dbReference type="InterPro" id="IPR028098">
    <property type="entry name" value="Glyco_trans_4-like_N"/>
</dbReference>
<evidence type="ECO:0000259" key="2">
    <source>
        <dbReference type="Pfam" id="PF13439"/>
    </source>
</evidence>
<evidence type="ECO:0000259" key="1">
    <source>
        <dbReference type="Pfam" id="PF00534"/>
    </source>
</evidence>
<proteinExistence type="predicted"/>
<evidence type="ECO:0000313" key="3">
    <source>
        <dbReference type="EMBL" id="MCC0176451.1"/>
    </source>
</evidence>
<comment type="caution">
    <text evidence="3">The sequence shown here is derived from an EMBL/GenBank/DDBJ whole genome shotgun (WGS) entry which is preliminary data.</text>
</comment>
<dbReference type="PANTHER" id="PTHR12526:SF638">
    <property type="entry name" value="SPORE COAT PROTEIN SA"/>
    <property type="match status" value="1"/>
</dbReference>
<reference evidence="3" key="1">
    <citation type="journal article" date="2021" name="Antonie Van Leeuwenhoek">
        <title>Draft genome and description of Waterburya agarophytonicola gen. nov. sp. nov. (Pleurocapsales, Cyanobacteria): a seaweed symbiont.</title>
        <authorList>
            <person name="Bonthond G."/>
            <person name="Shalygin S."/>
            <person name="Bayer T."/>
            <person name="Weinberger F."/>
        </authorList>
    </citation>
    <scope>NUCLEOTIDE SEQUENCE</scope>
    <source>
        <strain evidence="3">KI4</strain>
    </source>
</reference>
<gene>
    <name evidence="3" type="ORF">I4641_05595</name>
</gene>
<dbReference type="Proteomes" id="UP000729733">
    <property type="component" value="Unassembled WGS sequence"/>
</dbReference>
<organism evidence="3 4">
    <name type="scientific">Waterburya agarophytonicola KI4</name>
    <dbReference type="NCBI Taxonomy" id="2874699"/>
    <lineage>
        <taxon>Bacteria</taxon>
        <taxon>Bacillati</taxon>
        <taxon>Cyanobacteriota</taxon>
        <taxon>Cyanophyceae</taxon>
        <taxon>Pleurocapsales</taxon>
        <taxon>Hyellaceae</taxon>
        <taxon>Waterburya</taxon>
        <taxon>Waterburya agarophytonicola</taxon>
    </lineage>
</organism>
<dbReference type="PANTHER" id="PTHR12526">
    <property type="entry name" value="GLYCOSYLTRANSFERASE"/>
    <property type="match status" value="1"/>
</dbReference>
<name>A0A964BPK1_9CYAN</name>
<feature type="domain" description="Glycosyl transferase family 1" evidence="1">
    <location>
        <begin position="226"/>
        <end position="378"/>
    </location>
</feature>
<dbReference type="InterPro" id="IPR001296">
    <property type="entry name" value="Glyco_trans_1"/>
</dbReference>
<protein>
    <submittedName>
        <fullName evidence="3">Glycosyltransferase family 4 protein</fullName>
    </submittedName>
</protein>
<dbReference type="Gene3D" id="3.40.50.2000">
    <property type="entry name" value="Glycogen Phosphorylase B"/>
    <property type="match status" value="2"/>
</dbReference>
<evidence type="ECO:0000313" key="4">
    <source>
        <dbReference type="Proteomes" id="UP000729733"/>
    </source>
</evidence>
<dbReference type="CDD" id="cd03801">
    <property type="entry name" value="GT4_PimA-like"/>
    <property type="match status" value="1"/>
</dbReference>
<dbReference type="Pfam" id="PF13439">
    <property type="entry name" value="Glyco_transf_4"/>
    <property type="match status" value="1"/>
</dbReference>
<dbReference type="SUPFAM" id="SSF53756">
    <property type="entry name" value="UDP-Glycosyltransferase/glycogen phosphorylase"/>
    <property type="match status" value="1"/>
</dbReference>
<dbReference type="RefSeq" id="WP_229639489.1">
    <property type="nucleotide sequence ID" value="NZ_JADWDC010000009.1"/>
</dbReference>